<dbReference type="PANTHER" id="PTHR43968">
    <property type="match status" value="1"/>
</dbReference>
<accession>A0ABP8L4G3</accession>
<dbReference type="PROSITE" id="PS50404">
    <property type="entry name" value="GST_NTER"/>
    <property type="match status" value="1"/>
</dbReference>
<dbReference type="SUPFAM" id="SSF52833">
    <property type="entry name" value="Thioredoxin-like"/>
    <property type="match status" value="1"/>
</dbReference>
<sequence length="236" mass="26118">MMRAVNPTADAHPLPTPPQLGLPVLYSFRRCPYAMRARMALAACGVAVELREVVLRDKPASLRVVSPKATVPVLVLPDGTVIDQSLAIMDWALGHPGAPAWHGPDAASQQAMQALVAENDGAFKQALDRYKYPERHPEHPRADVYAQGVRWLQGLDARLQHGPWLWGAQPLLADVAVFPFVRQWAAVDAQAWEAGPWPRLRTWLAACQALPWWDTAMVRPAPWEDGTAGVRWPANR</sequence>
<name>A0ABP8L4G3_9BURK</name>
<evidence type="ECO:0000313" key="2">
    <source>
        <dbReference type="EMBL" id="GAA4421929.1"/>
    </source>
</evidence>
<dbReference type="InterPro" id="IPR050983">
    <property type="entry name" value="GST_Omega/HSP26"/>
</dbReference>
<dbReference type="SUPFAM" id="SSF47616">
    <property type="entry name" value="GST C-terminal domain-like"/>
    <property type="match status" value="1"/>
</dbReference>
<reference evidence="3" key="1">
    <citation type="journal article" date="2019" name="Int. J. Syst. Evol. Microbiol.">
        <title>The Global Catalogue of Microorganisms (GCM) 10K type strain sequencing project: providing services to taxonomists for standard genome sequencing and annotation.</title>
        <authorList>
            <consortium name="The Broad Institute Genomics Platform"/>
            <consortium name="The Broad Institute Genome Sequencing Center for Infectious Disease"/>
            <person name="Wu L."/>
            <person name="Ma J."/>
        </authorList>
    </citation>
    <scope>NUCLEOTIDE SEQUENCE [LARGE SCALE GENOMIC DNA]</scope>
    <source>
        <strain evidence="3">JCM 31890</strain>
    </source>
</reference>
<feature type="domain" description="GST N-terminal" evidence="1">
    <location>
        <begin position="21"/>
        <end position="100"/>
    </location>
</feature>
<gene>
    <name evidence="2" type="ORF">GCM10023090_12060</name>
</gene>
<dbReference type="PANTHER" id="PTHR43968:SF6">
    <property type="entry name" value="GLUTATHIONE S-TRANSFERASE OMEGA"/>
    <property type="match status" value="1"/>
</dbReference>
<dbReference type="Pfam" id="PF13417">
    <property type="entry name" value="GST_N_3"/>
    <property type="match status" value="1"/>
</dbReference>
<dbReference type="InterPro" id="IPR040079">
    <property type="entry name" value="Glutathione_S-Trfase"/>
</dbReference>
<dbReference type="InterPro" id="IPR004045">
    <property type="entry name" value="Glutathione_S-Trfase_N"/>
</dbReference>
<dbReference type="Pfam" id="PF13410">
    <property type="entry name" value="GST_C_2"/>
    <property type="match status" value="1"/>
</dbReference>
<proteinExistence type="predicted"/>
<dbReference type="Gene3D" id="1.20.1050.10">
    <property type="match status" value="1"/>
</dbReference>
<evidence type="ECO:0000313" key="3">
    <source>
        <dbReference type="Proteomes" id="UP001501788"/>
    </source>
</evidence>
<keyword evidence="3" id="KW-1185">Reference proteome</keyword>
<organism evidence="2 3">
    <name type="scientific">Acidovorax lacteus</name>
    <dbReference type="NCBI Taxonomy" id="1924988"/>
    <lineage>
        <taxon>Bacteria</taxon>
        <taxon>Pseudomonadati</taxon>
        <taxon>Pseudomonadota</taxon>
        <taxon>Betaproteobacteria</taxon>
        <taxon>Burkholderiales</taxon>
        <taxon>Comamonadaceae</taxon>
        <taxon>Acidovorax</taxon>
    </lineage>
</organism>
<dbReference type="SFLD" id="SFLDS00019">
    <property type="entry name" value="Glutathione_Transferase_(cytos"/>
    <property type="match status" value="1"/>
</dbReference>
<evidence type="ECO:0000259" key="1">
    <source>
        <dbReference type="PROSITE" id="PS50404"/>
    </source>
</evidence>
<dbReference type="InterPro" id="IPR036249">
    <property type="entry name" value="Thioredoxin-like_sf"/>
</dbReference>
<comment type="caution">
    <text evidence="2">The sequence shown here is derived from an EMBL/GenBank/DDBJ whole genome shotgun (WGS) entry which is preliminary data.</text>
</comment>
<dbReference type="Proteomes" id="UP001501788">
    <property type="component" value="Unassembled WGS sequence"/>
</dbReference>
<dbReference type="Gene3D" id="3.40.30.10">
    <property type="entry name" value="Glutaredoxin"/>
    <property type="match status" value="1"/>
</dbReference>
<dbReference type="CDD" id="cd03196">
    <property type="entry name" value="GST_C_5"/>
    <property type="match status" value="1"/>
</dbReference>
<dbReference type="EMBL" id="BAABEX010000007">
    <property type="protein sequence ID" value="GAA4421929.1"/>
    <property type="molecule type" value="Genomic_DNA"/>
</dbReference>
<dbReference type="InterPro" id="IPR036282">
    <property type="entry name" value="Glutathione-S-Trfase_C_sf"/>
</dbReference>
<protein>
    <submittedName>
        <fullName evidence="2">Glutathione S-transferase</fullName>
    </submittedName>
</protein>